<dbReference type="GO" id="GO:0043774">
    <property type="term" value="F:coenzyme F420-2 alpha-glutamyl ligase activity"/>
    <property type="evidence" value="ECO:0007669"/>
    <property type="project" value="TreeGrafter"/>
</dbReference>
<keyword evidence="1" id="KW-0547">Nucleotide-binding</keyword>
<name>A0A1J4U6A8_9BACT</name>
<dbReference type="GO" id="GO:0005737">
    <property type="term" value="C:cytoplasm"/>
    <property type="evidence" value="ECO:0007669"/>
    <property type="project" value="TreeGrafter"/>
</dbReference>
<evidence type="ECO:0000256" key="1">
    <source>
        <dbReference type="PROSITE-ProRule" id="PRU00409"/>
    </source>
</evidence>
<dbReference type="GO" id="GO:0046872">
    <property type="term" value="F:metal ion binding"/>
    <property type="evidence" value="ECO:0007669"/>
    <property type="project" value="InterPro"/>
</dbReference>
<protein>
    <recommendedName>
        <fullName evidence="2">ATP-grasp domain-containing protein</fullName>
    </recommendedName>
</protein>
<dbReference type="InterPro" id="IPR013651">
    <property type="entry name" value="ATP-grasp_RimK-type"/>
</dbReference>
<evidence type="ECO:0000259" key="2">
    <source>
        <dbReference type="PROSITE" id="PS50975"/>
    </source>
</evidence>
<dbReference type="Proteomes" id="UP000181941">
    <property type="component" value="Unassembled WGS sequence"/>
</dbReference>
<dbReference type="InterPro" id="IPR013815">
    <property type="entry name" value="ATP_grasp_subdomain_1"/>
</dbReference>
<dbReference type="PROSITE" id="PS50975">
    <property type="entry name" value="ATP_GRASP"/>
    <property type="match status" value="1"/>
</dbReference>
<feature type="domain" description="ATP-grasp" evidence="2">
    <location>
        <begin position="108"/>
        <end position="295"/>
    </location>
</feature>
<dbReference type="STRING" id="1805238.AUJ23_02935"/>
<dbReference type="PANTHER" id="PTHR21621">
    <property type="entry name" value="RIBOSOMAL PROTEIN S6 MODIFICATION PROTEIN"/>
    <property type="match status" value="1"/>
</dbReference>
<accession>A0A1J4U6A8</accession>
<reference evidence="3 4" key="1">
    <citation type="journal article" date="2016" name="Environ. Microbiol.">
        <title>Genomic resolution of a cold subsurface aquifer community provides metabolic insights for novel microbes adapted to high CO concentrations.</title>
        <authorList>
            <person name="Probst A.J."/>
            <person name="Castelle C.J."/>
            <person name="Singh A."/>
            <person name="Brown C.T."/>
            <person name="Anantharaman K."/>
            <person name="Sharon I."/>
            <person name="Hug L.A."/>
            <person name="Burstein D."/>
            <person name="Emerson J.B."/>
            <person name="Thomas B.C."/>
            <person name="Banfield J.F."/>
        </authorList>
    </citation>
    <scope>NUCLEOTIDE SEQUENCE [LARGE SCALE GENOMIC DNA]</scope>
    <source>
        <strain evidence="3">CG1_02_32_51</strain>
    </source>
</reference>
<keyword evidence="1" id="KW-0067">ATP-binding</keyword>
<dbReference type="SUPFAM" id="SSF56059">
    <property type="entry name" value="Glutathione synthetase ATP-binding domain-like"/>
    <property type="match status" value="1"/>
</dbReference>
<dbReference type="Gene3D" id="3.30.1490.20">
    <property type="entry name" value="ATP-grasp fold, A domain"/>
    <property type="match status" value="1"/>
</dbReference>
<evidence type="ECO:0000313" key="3">
    <source>
        <dbReference type="EMBL" id="OIO18811.1"/>
    </source>
</evidence>
<dbReference type="Gene3D" id="3.40.50.20">
    <property type="match status" value="1"/>
</dbReference>
<dbReference type="Pfam" id="PF08443">
    <property type="entry name" value="RimK"/>
    <property type="match status" value="1"/>
</dbReference>
<gene>
    <name evidence="3" type="ORF">AUJ23_02935</name>
</gene>
<dbReference type="InterPro" id="IPR011761">
    <property type="entry name" value="ATP-grasp"/>
</dbReference>
<dbReference type="PANTHER" id="PTHR21621:SF2">
    <property type="entry name" value="COENZYME GAMMA-F420-2:ALPHA-L-GLUTAMATE LIGASE"/>
    <property type="match status" value="1"/>
</dbReference>
<dbReference type="Gene3D" id="3.30.470.20">
    <property type="entry name" value="ATP-grasp fold, B domain"/>
    <property type="match status" value="1"/>
</dbReference>
<dbReference type="GO" id="GO:0005524">
    <property type="term" value="F:ATP binding"/>
    <property type="evidence" value="ECO:0007669"/>
    <property type="project" value="UniProtKB-UniRule"/>
</dbReference>
<dbReference type="EMBL" id="MNVC01000033">
    <property type="protein sequence ID" value="OIO18811.1"/>
    <property type="molecule type" value="Genomic_DNA"/>
</dbReference>
<comment type="caution">
    <text evidence="3">The sequence shown here is derived from an EMBL/GenBank/DDBJ whole genome shotgun (WGS) entry which is preliminary data.</text>
</comment>
<dbReference type="AlphaFoldDB" id="A0A1J4U6A8"/>
<evidence type="ECO:0000313" key="4">
    <source>
        <dbReference type="Proteomes" id="UP000181941"/>
    </source>
</evidence>
<proteinExistence type="predicted"/>
<sequence>MLLILKEKKSVKNKINKTILILKKKLTKKGISVETSNFGEVELFIEKNNVRAFIEKKPLEQYKVIFSRNVGKKRNLAFILSELCKQKGIFYIDKVHSSINDATKLKQTTLLALNNIPVPKTYFTSIYNKKSLEAAKNFIDFPMVIKISKSRKGIGVFLAKNEMEAKNIMERETSTEIIIQEFIPNTFDYRILVLGETIGCIIKRERKINKKEFRNNVYLGASETFLKHKNVDKLIIKIALKAAKIANIQVAGVDIVVDSNGQPRVFEVNRSPAFTFDEKISNEIESLSEYLYLCYKKKNRWAKHIDKNKK</sequence>
<organism evidence="3 4">
    <name type="scientific">Candidatus Magasanikbacteria bacterium CG1_02_32_51</name>
    <dbReference type="NCBI Taxonomy" id="1805238"/>
    <lineage>
        <taxon>Bacteria</taxon>
        <taxon>Candidatus Magasanikiibacteriota</taxon>
    </lineage>
</organism>